<comment type="caution">
    <text evidence="1">The sequence shown here is derived from an EMBL/GenBank/DDBJ whole genome shotgun (WGS) entry which is preliminary data.</text>
</comment>
<evidence type="ECO:0000313" key="2">
    <source>
        <dbReference type="Proteomes" id="UP001597286"/>
    </source>
</evidence>
<reference evidence="2" key="1">
    <citation type="journal article" date="2019" name="Int. J. Syst. Evol. Microbiol.">
        <title>The Global Catalogue of Microorganisms (GCM) 10K type strain sequencing project: providing services to taxonomists for standard genome sequencing and annotation.</title>
        <authorList>
            <consortium name="The Broad Institute Genomics Platform"/>
            <consortium name="The Broad Institute Genome Sequencing Center for Infectious Disease"/>
            <person name="Wu L."/>
            <person name="Ma J."/>
        </authorList>
    </citation>
    <scope>NUCLEOTIDE SEQUENCE [LARGE SCALE GENOMIC DNA]</scope>
    <source>
        <strain evidence="2">DT72</strain>
    </source>
</reference>
<gene>
    <name evidence="1" type="ORF">ACFSJG_09980</name>
</gene>
<protein>
    <recommendedName>
        <fullName evidence="3">DUF3263 domain-containing protein</fullName>
    </recommendedName>
</protein>
<dbReference type="RefSeq" id="WP_378485042.1">
    <property type="nucleotide sequence ID" value="NZ_JBHUFB010000009.1"/>
</dbReference>
<dbReference type="EMBL" id="JBHUFB010000009">
    <property type="protein sequence ID" value="MFD1812542.1"/>
    <property type="molecule type" value="Genomic_DNA"/>
</dbReference>
<organism evidence="1 2">
    <name type="scientific">Rhodococcus gannanensis</name>
    <dbReference type="NCBI Taxonomy" id="1960308"/>
    <lineage>
        <taxon>Bacteria</taxon>
        <taxon>Bacillati</taxon>
        <taxon>Actinomycetota</taxon>
        <taxon>Actinomycetes</taxon>
        <taxon>Mycobacteriales</taxon>
        <taxon>Nocardiaceae</taxon>
        <taxon>Rhodococcus</taxon>
    </lineage>
</organism>
<keyword evidence="2" id="KW-1185">Reference proteome</keyword>
<sequence length="114" mass="12751">MNELHQPSTSATAPTPVRGKNRFDAIWVRKSLGVLRFLESVHALPPPNRALVTFAVMWAPFGGSPREDLLVTFGVSRSRFLALLSAALTPDGREERRVQDLKSALRDDLALEWR</sequence>
<dbReference type="Proteomes" id="UP001597286">
    <property type="component" value="Unassembled WGS sequence"/>
</dbReference>
<evidence type="ECO:0000313" key="1">
    <source>
        <dbReference type="EMBL" id="MFD1812542.1"/>
    </source>
</evidence>
<evidence type="ECO:0008006" key="3">
    <source>
        <dbReference type="Google" id="ProtNLM"/>
    </source>
</evidence>
<accession>A0ABW4P234</accession>
<proteinExistence type="predicted"/>
<name>A0ABW4P234_9NOCA</name>